<dbReference type="PROSITE" id="PS51746">
    <property type="entry name" value="PPM_2"/>
    <property type="match status" value="1"/>
</dbReference>
<evidence type="ECO:0000313" key="8">
    <source>
        <dbReference type="EMBL" id="NML14641.1"/>
    </source>
</evidence>
<dbReference type="PROSITE" id="PS50011">
    <property type="entry name" value="PROTEIN_KINASE_DOM"/>
    <property type="match status" value="1"/>
</dbReference>
<reference evidence="8 9" key="1">
    <citation type="submission" date="2020-04" db="EMBL/GenBank/DDBJ databases">
        <title>Azohydromonas sp. isolated from soil.</title>
        <authorList>
            <person name="Dahal R.H."/>
        </authorList>
    </citation>
    <scope>NUCLEOTIDE SEQUENCE [LARGE SCALE GENOMIC DNA]</scope>
    <source>
        <strain evidence="8 9">G-1-1-14</strain>
    </source>
</reference>
<keyword evidence="5" id="KW-0472">Membrane</keyword>
<dbReference type="InterPro" id="IPR011009">
    <property type="entry name" value="Kinase-like_dom_sf"/>
</dbReference>
<sequence>MSFEVDIGHASRRGPRAVNEDFAGALREKRGLVAAIADGVSTGGGGREAAQTTVMGLLSDFFAAPATWDTTVVLDRLIAAQNNWLVAVNRQRQLGGGWHRREAGRVDEPTTALTTLTVLALEGRGYTVAHVGDTRAWLLSGGELAPLTLDHAFDHPDQRSRLTRAVGLDEALSVDYAQGPLRVGDLFLLSTDGVHGVLKPARLAALAGQGSAQAASEAIVEAAIAAGGRDNASALVVRVLGLDAGRLEDELTRGRQLAAPGRLKVGDRLDGFTITALVADNGVHRLYQARGPQGALVALKTLHEARASDPEERAMLAHEAWLGQRLAEADAEGFIGVHEVPNASALYTVFDWHGGQTLEQMLAAGRRFTVDEVVRGAIAVTRAVGRLHRLGVVHRDLKPGNLHLGEDGRWRLLDLGAALSAHAPEAQRELHAGTPSYMNPEQWEGAPADAGSDLFALGATLYQWLGGRLPYGEVEPYQSGRYRRDPRPPSRLRPDVPIWLDHVVLKAVARDPRQRFETAEELLLALQRGASRGGVGAPPATPLAVRDPLALWKAALAVSLLFNALLVVWLLFLPR</sequence>
<evidence type="ECO:0000313" key="9">
    <source>
        <dbReference type="Proteomes" id="UP000574067"/>
    </source>
</evidence>
<evidence type="ECO:0000259" key="7">
    <source>
        <dbReference type="PROSITE" id="PS51746"/>
    </source>
</evidence>
<dbReference type="Gene3D" id="3.30.200.20">
    <property type="entry name" value="Phosphorylase Kinase, domain 1"/>
    <property type="match status" value="1"/>
</dbReference>
<keyword evidence="1" id="KW-0808">Transferase</keyword>
<accession>A0A848F9E7</accession>
<evidence type="ECO:0000256" key="2">
    <source>
        <dbReference type="ARBA" id="ARBA00022741"/>
    </source>
</evidence>
<feature type="transmembrane region" description="Helical" evidence="5">
    <location>
        <begin position="550"/>
        <end position="573"/>
    </location>
</feature>
<feature type="domain" description="PPM-type phosphatase" evidence="7">
    <location>
        <begin position="6"/>
        <end position="239"/>
    </location>
</feature>
<keyword evidence="9" id="KW-1185">Reference proteome</keyword>
<dbReference type="GO" id="GO:0005524">
    <property type="term" value="F:ATP binding"/>
    <property type="evidence" value="ECO:0007669"/>
    <property type="project" value="UniProtKB-KW"/>
</dbReference>
<dbReference type="SMART" id="SM00332">
    <property type="entry name" value="PP2Cc"/>
    <property type="match status" value="1"/>
</dbReference>
<dbReference type="Proteomes" id="UP000574067">
    <property type="component" value="Unassembled WGS sequence"/>
</dbReference>
<evidence type="ECO:0000256" key="3">
    <source>
        <dbReference type="ARBA" id="ARBA00022777"/>
    </source>
</evidence>
<keyword evidence="5" id="KW-1133">Transmembrane helix</keyword>
<keyword evidence="5" id="KW-0812">Transmembrane</keyword>
<dbReference type="InterPro" id="IPR000719">
    <property type="entry name" value="Prot_kinase_dom"/>
</dbReference>
<dbReference type="PANTHER" id="PTHR43289:SF34">
    <property type="entry name" value="SERINE_THREONINE-PROTEIN KINASE YBDM-RELATED"/>
    <property type="match status" value="1"/>
</dbReference>
<organism evidence="8 9">
    <name type="scientific">Azohydromonas caseinilytica</name>
    <dbReference type="NCBI Taxonomy" id="2728836"/>
    <lineage>
        <taxon>Bacteria</taxon>
        <taxon>Pseudomonadati</taxon>
        <taxon>Pseudomonadota</taxon>
        <taxon>Betaproteobacteria</taxon>
        <taxon>Burkholderiales</taxon>
        <taxon>Sphaerotilaceae</taxon>
        <taxon>Azohydromonas</taxon>
    </lineage>
</organism>
<keyword evidence="3 8" id="KW-0418">Kinase</keyword>
<dbReference type="SUPFAM" id="SSF56112">
    <property type="entry name" value="Protein kinase-like (PK-like)"/>
    <property type="match status" value="1"/>
</dbReference>
<dbReference type="SMART" id="SM00220">
    <property type="entry name" value="S_TKc"/>
    <property type="match status" value="1"/>
</dbReference>
<name>A0A848F9E7_9BURK</name>
<keyword evidence="2" id="KW-0547">Nucleotide-binding</keyword>
<dbReference type="EMBL" id="JABBFW010000003">
    <property type="protein sequence ID" value="NML14641.1"/>
    <property type="molecule type" value="Genomic_DNA"/>
</dbReference>
<dbReference type="Gene3D" id="1.10.510.10">
    <property type="entry name" value="Transferase(Phosphotransferase) domain 1"/>
    <property type="match status" value="1"/>
</dbReference>
<dbReference type="InterPro" id="IPR036457">
    <property type="entry name" value="PPM-type-like_dom_sf"/>
</dbReference>
<dbReference type="GO" id="GO:0004674">
    <property type="term" value="F:protein serine/threonine kinase activity"/>
    <property type="evidence" value="ECO:0007669"/>
    <property type="project" value="TreeGrafter"/>
</dbReference>
<feature type="domain" description="Protein kinase" evidence="6">
    <location>
        <begin position="272"/>
        <end position="527"/>
    </location>
</feature>
<keyword evidence="4" id="KW-0067">ATP-binding</keyword>
<evidence type="ECO:0000256" key="5">
    <source>
        <dbReference type="SAM" id="Phobius"/>
    </source>
</evidence>
<evidence type="ECO:0000256" key="4">
    <source>
        <dbReference type="ARBA" id="ARBA00022840"/>
    </source>
</evidence>
<evidence type="ECO:0000259" key="6">
    <source>
        <dbReference type="PROSITE" id="PS50011"/>
    </source>
</evidence>
<dbReference type="Gene3D" id="3.60.40.10">
    <property type="entry name" value="PPM-type phosphatase domain"/>
    <property type="match status" value="1"/>
</dbReference>
<dbReference type="RefSeq" id="WP_169159543.1">
    <property type="nucleotide sequence ID" value="NZ_JABBFW010000003.1"/>
</dbReference>
<dbReference type="PANTHER" id="PTHR43289">
    <property type="entry name" value="MITOGEN-ACTIVATED PROTEIN KINASE KINASE KINASE 20-RELATED"/>
    <property type="match status" value="1"/>
</dbReference>
<gene>
    <name evidence="8" type="ORF">HHL10_06580</name>
</gene>
<dbReference type="SUPFAM" id="SSF81606">
    <property type="entry name" value="PP2C-like"/>
    <property type="match status" value="1"/>
</dbReference>
<evidence type="ECO:0000256" key="1">
    <source>
        <dbReference type="ARBA" id="ARBA00022679"/>
    </source>
</evidence>
<dbReference type="SMART" id="SM00331">
    <property type="entry name" value="PP2C_SIG"/>
    <property type="match status" value="1"/>
</dbReference>
<dbReference type="CDD" id="cd14014">
    <property type="entry name" value="STKc_PknB_like"/>
    <property type="match status" value="1"/>
</dbReference>
<dbReference type="Pfam" id="PF13672">
    <property type="entry name" value="PP2C_2"/>
    <property type="match status" value="1"/>
</dbReference>
<proteinExistence type="predicted"/>
<dbReference type="AlphaFoldDB" id="A0A848F9E7"/>
<dbReference type="InterPro" id="IPR001932">
    <property type="entry name" value="PPM-type_phosphatase-like_dom"/>
</dbReference>
<comment type="caution">
    <text evidence="8">The sequence shown here is derived from an EMBL/GenBank/DDBJ whole genome shotgun (WGS) entry which is preliminary data.</text>
</comment>
<dbReference type="Pfam" id="PF00069">
    <property type="entry name" value="Pkinase"/>
    <property type="match status" value="1"/>
</dbReference>
<protein>
    <submittedName>
        <fullName evidence="8">Protein kinase</fullName>
    </submittedName>
</protein>